<dbReference type="STRING" id="633149.Bresu_0068"/>
<keyword evidence="2" id="KW-1185">Reference proteome</keyword>
<gene>
    <name evidence="1" type="ordered locus">Bresu_0068</name>
</gene>
<sequence>MKSFSAEALAALASGDVIVSGAVRFGLPTPALFWGGHGNQVLDGEVYVGLGDQGLIEAVGGTLGGQEQGITLTLSDVDPDVAARVDVPALRNVSVVIRRLIFNGSGSTLLHEGVWLRGRVDSATTEETPGGTSTLRLGIEGAARGLGRRSERMRSDADQRLILSTDGFFSRVAYAGEKTISWGGKPPARAATLMGGTYGSVRGGGAGGGYGGGFELTSGV</sequence>
<evidence type="ECO:0000313" key="2">
    <source>
        <dbReference type="Proteomes" id="UP000002696"/>
    </source>
</evidence>
<dbReference type="eggNOG" id="ENOG5031B9T">
    <property type="taxonomic scope" value="Bacteria"/>
</dbReference>
<dbReference type="OrthoDB" id="7595115at2"/>
<dbReference type="EMBL" id="CP002102">
    <property type="protein sequence ID" value="ADK99382.1"/>
    <property type="molecule type" value="Genomic_DNA"/>
</dbReference>
<evidence type="ECO:0000313" key="1">
    <source>
        <dbReference type="EMBL" id="ADK99382.1"/>
    </source>
</evidence>
<dbReference type="BioCyc" id="BSUB633149:G1GM8-70-MONOMER"/>
<dbReference type="HOGENOM" id="CLU_1253964_0_0_5"/>
<dbReference type="KEGG" id="bsb:Bresu_0068"/>
<protein>
    <submittedName>
        <fullName evidence="1">Uncharacterized protein</fullName>
    </submittedName>
</protein>
<name>D9QI80_BRESC</name>
<reference evidence="2" key="1">
    <citation type="journal article" date="2011" name="J. Bacteriol.">
        <title>Genome sequences of eight morphologically diverse alphaproteobacteria.</title>
        <authorList>
            <consortium name="US DOE Joint Genome Institute"/>
            <person name="Brown P.J."/>
            <person name="Kysela D.T."/>
            <person name="Buechlein A."/>
            <person name="Hemmerich C."/>
            <person name="Brun Y.V."/>
        </authorList>
    </citation>
    <scope>NUCLEOTIDE SEQUENCE [LARGE SCALE GENOMIC DNA]</scope>
    <source>
        <strain evidence="2">ATCC 15264 / DSM 4735 / LMG 14903 / NBRC 16000 / CB 81</strain>
    </source>
</reference>
<dbReference type="RefSeq" id="WP_013267487.1">
    <property type="nucleotide sequence ID" value="NC_014375.1"/>
</dbReference>
<dbReference type="InParanoid" id="D9QI80"/>
<dbReference type="AlphaFoldDB" id="D9QI80"/>
<organism evidence="1 2">
    <name type="scientific">Brevundimonas subvibrioides (strain ATCC 15264 / DSM 4735 / LMG 14903 / NBRC 16000 / CB 81)</name>
    <name type="common">Caulobacter subvibrioides</name>
    <dbReference type="NCBI Taxonomy" id="633149"/>
    <lineage>
        <taxon>Bacteria</taxon>
        <taxon>Pseudomonadati</taxon>
        <taxon>Pseudomonadota</taxon>
        <taxon>Alphaproteobacteria</taxon>
        <taxon>Caulobacterales</taxon>
        <taxon>Caulobacteraceae</taxon>
        <taxon>Brevundimonas</taxon>
    </lineage>
</organism>
<proteinExistence type="predicted"/>
<accession>D9QI80</accession>
<dbReference type="Proteomes" id="UP000002696">
    <property type="component" value="Chromosome"/>
</dbReference>